<dbReference type="RefSeq" id="WP_050530484.1">
    <property type="nucleotide sequence ID" value="NZ_AQQZ01000003.1"/>
</dbReference>
<evidence type="ECO:0000259" key="2">
    <source>
        <dbReference type="Pfam" id="PF03781"/>
    </source>
</evidence>
<dbReference type="SUPFAM" id="SSF56436">
    <property type="entry name" value="C-type lectin-like"/>
    <property type="match status" value="1"/>
</dbReference>
<protein>
    <submittedName>
        <fullName evidence="3">Sulfatase modifying factor 1 (C-alpha-formyglycine-generating enzyme 1)</fullName>
    </submittedName>
</protein>
<evidence type="ECO:0000313" key="3">
    <source>
        <dbReference type="EMBL" id="KNG94329.1"/>
    </source>
</evidence>
<dbReference type="InterPro" id="IPR051043">
    <property type="entry name" value="Sulfatase_Mod_Factor_Kinase"/>
</dbReference>
<evidence type="ECO:0000313" key="4">
    <source>
        <dbReference type="Proteomes" id="UP000036938"/>
    </source>
</evidence>
<dbReference type="InterPro" id="IPR016187">
    <property type="entry name" value="CTDL_fold"/>
</dbReference>
<dbReference type="OrthoDB" id="9768004at2"/>
<keyword evidence="4" id="KW-1185">Reference proteome</keyword>
<dbReference type="PATRIC" id="fig|1317121.7.peg.2412"/>
<dbReference type="InterPro" id="IPR042095">
    <property type="entry name" value="SUMF_sf"/>
</dbReference>
<sequence>MGSPPHSAEAGCCAPARDGGARPGATPVAEAGSYPDAIVDIPGGAGLIGTSAPHLHEDGEGPLRKTRIRPFRMGATVVTNAAFARFVAATGFVTETERWGWSFVFHADVPPGTGPTDAVPEAPWWRRVDGACWSAPNGPGTEDACHPDHPVTQLSWEDARAYAAWVGGRLPSEAEWEHAARGGLGDVRFPWGGDEPRDDGPFPCNIWQGTFPDRNTAADGYATTAPASAFAPNGYGLYQMCGNVWEWTADAWRVKSLKKAARARAAAMRGYKVSKGGSYLCHASYCYRYRIAARSGNSPDSATPHHGLRVVWDV</sequence>
<accession>A0A0L1JRA8</accession>
<proteinExistence type="predicted"/>
<dbReference type="Proteomes" id="UP000036938">
    <property type="component" value="Unassembled WGS sequence"/>
</dbReference>
<dbReference type="InterPro" id="IPR005532">
    <property type="entry name" value="SUMF_dom"/>
</dbReference>
<dbReference type="GO" id="GO:0120147">
    <property type="term" value="F:formylglycine-generating oxidase activity"/>
    <property type="evidence" value="ECO:0007669"/>
    <property type="project" value="TreeGrafter"/>
</dbReference>
<dbReference type="Gene3D" id="3.90.1580.10">
    <property type="entry name" value="paralog of FGE (formylglycine-generating enzyme)"/>
    <property type="match status" value="1"/>
</dbReference>
<feature type="region of interest" description="Disordered" evidence="1">
    <location>
        <begin position="1"/>
        <end position="27"/>
    </location>
</feature>
<organism evidence="3 4">
    <name type="scientific">Pseudaestuariivita atlantica</name>
    <dbReference type="NCBI Taxonomy" id="1317121"/>
    <lineage>
        <taxon>Bacteria</taxon>
        <taxon>Pseudomonadati</taxon>
        <taxon>Pseudomonadota</taxon>
        <taxon>Alphaproteobacteria</taxon>
        <taxon>Rhodobacterales</taxon>
        <taxon>Paracoccaceae</taxon>
        <taxon>Pseudaestuariivita</taxon>
    </lineage>
</organism>
<dbReference type="PANTHER" id="PTHR23150">
    <property type="entry name" value="SULFATASE MODIFYING FACTOR 1, 2"/>
    <property type="match status" value="1"/>
</dbReference>
<dbReference type="STRING" id="1317121.ATO11_09010"/>
<dbReference type="Pfam" id="PF03781">
    <property type="entry name" value="FGE-sulfatase"/>
    <property type="match status" value="1"/>
</dbReference>
<gene>
    <name evidence="3" type="ORF">ATO11_09010</name>
</gene>
<dbReference type="PANTHER" id="PTHR23150:SF19">
    <property type="entry name" value="FORMYLGLYCINE-GENERATING ENZYME"/>
    <property type="match status" value="1"/>
</dbReference>
<name>A0A0L1JRA8_9RHOB</name>
<dbReference type="EMBL" id="AQQZ01000003">
    <property type="protein sequence ID" value="KNG94329.1"/>
    <property type="molecule type" value="Genomic_DNA"/>
</dbReference>
<dbReference type="AlphaFoldDB" id="A0A0L1JRA8"/>
<feature type="domain" description="Sulfatase-modifying factor enzyme-like" evidence="2">
    <location>
        <begin position="37"/>
        <end position="312"/>
    </location>
</feature>
<evidence type="ECO:0000256" key="1">
    <source>
        <dbReference type="SAM" id="MobiDB-lite"/>
    </source>
</evidence>
<comment type="caution">
    <text evidence="3">The sequence shown here is derived from an EMBL/GenBank/DDBJ whole genome shotgun (WGS) entry which is preliminary data.</text>
</comment>
<reference evidence="3 4" key="1">
    <citation type="journal article" date="2015" name="Int. J. Syst. Evol. Microbiol.">
        <title>Aestuariivita atlantica sp. nov., isolated from deep sea sediment of the Atlantic Ocean.</title>
        <authorList>
            <person name="Li G."/>
            <person name="Lai Q."/>
            <person name="Du Y."/>
            <person name="Liu X."/>
            <person name="Sun F."/>
            <person name="Shao Z."/>
        </authorList>
    </citation>
    <scope>NUCLEOTIDE SEQUENCE [LARGE SCALE GENOMIC DNA]</scope>
    <source>
        <strain evidence="3 4">22II-S11-z3</strain>
    </source>
</reference>